<dbReference type="Pfam" id="PF01657">
    <property type="entry name" value="Stress-antifung"/>
    <property type="match status" value="2"/>
</dbReference>
<keyword evidence="4" id="KW-0677">Repeat</keyword>
<comment type="similarity">
    <text evidence="5">Belongs to the cysteine-rich repeat secretory protein family.</text>
</comment>
<evidence type="ECO:0000313" key="8">
    <source>
        <dbReference type="Proteomes" id="UP000027138"/>
    </source>
</evidence>
<keyword evidence="3" id="KW-0732">Signal</keyword>
<dbReference type="EMBL" id="KK914970">
    <property type="protein sequence ID" value="KDP25876.1"/>
    <property type="molecule type" value="Genomic_DNA"/>
</dbReference>
<dbReference type="PANTHER" id="PTHR32411">
    <property type="entry name" value="CYSTEINE-RICH REPEAT SECRETORY PROTEIN 38-RELATED"/>
    <property type="match status" value="1"/>
</dbReference>
<dbReference type="OrthoDB" id="696781at2759"/>
<evidence type="ECO:0000256" key="4">
    <source>
        <dbReference type="ARBA" id="ARBA00022737"/>
    </source>
</evidence>
<keyword evidence="2" id="KW-0964">Secreted</keyword>
<keyword evidence="8" id="KW-1185">Reference proteome</keyword>
<comment type="subcellular location">
    <subcellularLocation>
        <location evidence="1">Secreted</location>
    </subcellularLocation>
</comment>
<feature type="domain" description="Gnk2-homologous" evidence="6">
    <location>
        <begin position="116"/>
        <end position="222"/>
    </location>
</feature>
<dbReference type="InterPro" id="IPR002902">
    <property type="entry name" value="GNK2"/>
</dbReference>
<evidence type="ECO:0000313" key="7">
    <source>
        <dbReference type="EMBL" id="KDP25876.1"/>
    </source>
</evidence>
<evidence type="ECO:0000256" key="2">
    <source>
        <dbReference type="ARBA" id="ARBA00022525"/>
    </source>
</evidence>
<name>A0A067JPH9_JATCU</name>
<dbReference type="InterPro" id="IPR050581">
    <property type="entry name" value="CRR_secretory_protein"/>
</dbReference>
<protein>
    <recommendedName>
        <fullName evidence="6">Gnk2-homologous domain-containing protein</fullName>
    </recommendedName>
</protein>
<evidence type="ECO:0000256" key="3">
    <source>
        <dbReference type="ARBA" id="ARBA00022729"/>
    </source>
</evidence>
<evidence type="ECO:0000256" key="1">
    <source>
        <dbReference type="ARBA" id="ARBA00004613"/>
    </source>
</evidence>
<dbReference type="Proteomes" id="UP000027138">
    <property type="component" value="Unassembled WGS sequence"/>
</dbReference>
<accession>A0A067JPH9</accession>
<evidence type="ECO:0000259" key="6">
    <source>
        <dbReference type="PROSITE" id="PS51473"/>
    </source>
</evidence>
<dbReference type="Gene3D" id="3.30.430.20">
    <property type="entry name" value="Gnk2 domain, C-X8-C-X2-C motif"/>
    <property type="match status" value="2"/>
</dbReference>
<dbReference type="AlphaFoldDB" id="A0A067JPH9"/>
<dbReference type="GO" id="GO:0005576">
    <property type="term" value="C:extracellular region"/>
    <property type="evidence" value="ECO:0007669"/>
    <property type="project" value="UniProtKB-SubCell"/>
</dbReference>
<evidence type="ECO:0000256" key="5">
    <source>
        <dbReference type="ARBA" id="ARBA00038515"/>
    </source>
</evidence>
<dbReference type="STRING" id="180498.A0A067JPH9"/>
<feature type="domain" description="Gnk2-homologous" evidence="6">
    <location>
        <begin position="8"/>
        <end position="110"/>
    </location>
</feature>
<dbReference type="PANTHER" id="PTHR32411:SF43">
    <property type="entry name" value="CYSTEINE-RICH REPEAT SECRETORY PROTEIN 38"/>
    <property type="match status" value="1"/>
</dbReference>
<organism evidence="7 8">
    <name type="scientific">Jatropha curcas</name>
    <name type="common">Barbados nut</name>
    <dbReference type="NCBI Taxonomy" id="180498"/>
    <lineage>
        <taxon>Eukaryota</taxon>
        <taxon>Viridiplantae</taxon>
        <taxon>Streptophyta</taxon>
        <taxon>Embryophyta</taxon>
        <taxon>Tracheophyta</taxon>
        <taxon>Spermatophyta</taxon>
        <taxon>Magnoliopsida</taxon>
        <taxon>eudicotyledons</taxon>
        <taxon>Gunneridae</taxon>
        <taxon>Pentapetalae</taxon>
        <taxon>rosids</taxon>
        <taxon>fabids</taxon>
        <taxon>Malpighiales</taxon>
        <taxon>Euphorbiaceae</taxon>
        <taxon>Crotonoideae</taxon>
        <taxon>Jatropheae</taxon>
        <taxon>Jatropha</taxon>
    </lineage>
</organism>
<sequence>MLTVVICVNPLESICSDLEYPPHSPYEKNLNNLLNILSTKIPPYGFGLSILGNGVDQINGLGLCRGDVSSKDCSACVSEASKKILDVCTGSKAGIIWYDHCFLRYSHEYFFGKIDYQEEFFTYNPVFASNTKLLEDKMKELLNGLSVQASQKRTFFATGELVYDDSSHKLYGMAQCTIDLSTSDCKTSLDAAIKKLSSCCSGRIGARVKGGSYSVRYEMYPFLNNA</sequence>
<dbReference type="CDD" id="cd23509">
    <property type="entry name" value="Gnk2-like"/>
    <property type="match status" value="2"/>
</dbReference>
<dbReference type="PROSITE" id="PS51473">
    <property type="entry name" value="GNK2"/>
    <property type="match status" value="2"/>
</dbReference>
<reference evidence="7 8" key="1">
    <citation type="journal article" date="2014" name="PLoS ONE">
        <title>Global Analysis of Gene Expression Profiles in Physic Nut (Jatropha curcas L.) Seedlings Exposed to Salt Stress.</title>
        <authorList>
            <person name="Zhang L."/>
            <person name="Zhang C."/>
            <person name="Wu P."/>
            <person name="Chen Y."/>
            <person name="Li M."/>
            <person name="Jiang H."/>
            <person name="Wu G."/>
        </authorList>
    </citation>
    <scope>NUCLEOTIDE SEQUENCE [LARGE SCALE GENOMIC DNA]</scope>
    <source>
        <strain evidence="8">cv. GZQX0401</strain>
        <tissue evidence="7">Young leaves</tissue>
    </source>
</reference>
<proteinExistence type="inferred from homology"/>
<dbReference type="InterPro" id="IPR038408">
    <property type="entry name" value="GNK2_sf"/>
</dbReference>
<gene>
    <name evidence="7" type="ORF">JCGZ_22906</name>
</gene>